<dbReference type="PANTHER" id="PTHR48063:SF101">
    <property type="entry name" value="LRR RECEPTOR-LIKE SERINE_THREONINE-PROTEIN KINASE FLS2"/>
    <property type="match status" value="1"/>
</dbReference>
<dbReference type="FunFam" id="3.80.10.10:FF:000041">
    <property type="entry name" value="LRR receptor-like serine/threonine-protein kinase ERECTA"/>
    <property type="match status" value="1"/>
</dbReference>
<evidence type="ECO:0000256" key="2">
    <source>
        <dbReference type="ARBA" id="ARBA00022614"/>
    </source>
</evidence>
<evidence type="ECO:0000256" key="3">
    <source>
        <dbReference type="ARBA" id="ARBA00022692"/>
    </source>
</evidence>
<proteinExistence type="predicted"/>
<dbReference type="InterPro" id="IPR032675">
    <property type="entry name" value="LRR_dom_sf"/>
</dbReference>
<dbReference type="InterPro" id="IPR055414">
    <property type="entry name" value="LRR_R13L4/SHOC2-like"/>
</dbReference>
<evidence type="ECO:0000256" key="7">
    <source>
        <dbReference type="ARBA" id="ARBA00023136"/>
    </source>
</evidence>
<sequence>MPIWLKLFPLNSENLSNLLSLDLSLNVFVQSGDLAWLSHILSLRFLDLSLVDLGAAIHWSQTINELPSLVHLNLNGCVLLPFTTGSLFHANFSAPFVFLDLSNNYLINSSIYLWLFKFSTTLVHLDLSSNDLNGSILDGFGNMISLAYLDLRYCAFEGEILFAFGDMRALEYLDISGHGLHVEALFNVDISFNQLRDSIPDTFGNMVSLEELFLSHNELEGEIPKSFGRRLVILDLSSNRLYGSIPDTVGSMVSLESLSLSESTSKLYLDYNQLNGTLPESIGQLAELVWFDIRSNSLQGTISKAHLFNLSNLAHLGLSSSSLTFNMSLEWVPPFQLGSLLLASCKLGHHFPRWLQAQKHLTEFVIFNSEISDILQDWFWNLTFEA</sequence>
<protein>
    <submittedName>
        <fullName evidence="11">Putative LRR receptor-like serine/threonine-protein kinase IRK</fullName>
    </submittedName>
</protein>
<keyword evidence="11" id="KW-0418">Kinase</keyword>
<gene>
    <name evidence="11" type="primary">IRK_5</name>
    <name evidence="11" type="ORF">CK203_093805</name>
</gene>
<dbReference type="AlphaFoldDB" id="A0A438C800"/>
<dbReference type="GO" id="GO:0016020">
    <property type="term" value="C:membrane"/>
    <property type="evidence" value="ECO:0007669"/>
    <property type="project" value="UniProtKB-SubCell"/>
</dbReference>
<keyword evidence="5" id="KW-0677">Repeat</keyword>
<dbReference type="Pfam" id="PF23598">
    <property type="entry name" value="LRR_14"/>
    <property type="match status" value="1"/>
</dbReference>
<evidence type="ECO:0000256" key="4">
    <source>
        <dbReference type="ARBA" id="ARBA00022729"/>
    </source>
</evidence>
<keyword evidence="4" id="KW-0732">Signal</keyword>
<reference evidence="11 12" key="1">
    <citation type="journal article" date="2018" name="PLoS Genet.">
        <title>Population sequencing reveals clonal diversity and ancestral inbreeding in the grapevine cultivar Chardonnay.</title>
        <authorList>
            <person name="Roach M.J."/>
            <person name="Johnson D.L."/>
            <person name="Bohlmann J."/>
            <person name="van Vuuren H.J."/>
            <person name="Jones S.J."/>
            <person name="Pretorius I.S."/>
            <person name="Schmidt S.A."/>
            <person name="Borneman A.R."/>
        </authorList>
    </citation>
    <scope>NUCLEOTIDE SEQUENCE [LARGE SCALE GENOMIC DNA]</scope>
    <source>
        <strain evidence="12">cv. Chardonnay</strain>
        <tissue evidence="11">Leaf</tissue>
    </source>
</reference>
<dbReference type="InterPro" id="IPR001611">
    <property type="entry name" value="Leu-rich_rpt"/>
</dbReference>
<evidence type="ECO:0000256" key="9">
    <source>
        <dbReference type="ARBA" id="ARBA00023180"/>
    </source>
</evidence>
<dbReference type="Gene3D" id="3.80.10.10">
    <property type="entry name" value="Ribonuclease Inhibitor"/>
    <property type="match status" value="3"/>
</dbReference>
<accession>A0A438C800</accession>
<evidence type="ECO:0000256" key="8">
    <source>
        <dbReference type="ARBA" id="ARBA00023170"/>
    </source>
</evidence>
<evidence type="ECO:0000256" key="5">
    <source>
        <dbReference type="ARBA" id="ARBA00022737"/>
    </source>
</evidence>
<dbReference type="EMBL" id="QGNW01002498">
    <property type="protein sequence ID" value="RVW19289.1"/>
    <property type="molecule type" value="Genomic_DNA"/>
</dbReference>
<evidence type="ECO:0000313" key="12">
    <source>
        <dbReference type="Proteomes" id="UP000288805"/>
    </source>
</evidence>
<dbReference type="InterPro" id="IPR046956">
    <property type="entry name" value="RLP23-like"/>
</dbReference>
<evidence type="ECO:0000256" key="6">
    <source>
        <dbReference type="ARBA" id="ARBA00022989"/>
    </source>
</evidence>
<name>A0A438C800_VITVI</name>
<evidence type="ECO:0000313" key="11">
    <source>
        <dbReference type="EMBL" id="RVW19289.1"/>
    </source>
</evidence>
<evidence type="ECO:0000259" key="10">
    <source>
        <dbReference type="Pfam" id="PF23598"/>
    </source>
</evidence>
<keyword evidence="9" id="KW-0325">Glycoprotein</keyword>
<dbReference type="SUPFAM" id="SSF52058">
    <property type="entry name" value="L domain-like"/>
    <property type="match status" value="1"/>
</dbReference>
<keyword evidence="7" id="KW-0472">Membrane</keyword>
<keyword evidence="6" id="KW-1133">Transmembrane helix</keyword>
<feature type="domain" description="Disease resistance R13L4/SHOC-2-like LRR" evidence="10">
    <location>
        <begin position="197"/>
        <end position="363"/>
    </location>
</feature>
<dbReference type="Proteomes" id="UP000288805">
    <property type="component" value="Unassembled WGS sequence"/>
</dbReference>
<dbReference type="PANTHER" id="PTHR48063">
    <property type="entry name" value="LRR RECEPTOR-LIKE KINASE"/>
    <property type="match status" value="1"/>
</dbReference>
<evidence type="ECO:0000256" key="1">
    <source>
        <dbReference type="ARBA" id="ARBA00004479"/>
    </source>
</evidence>
<dbReference type="Pfam" id="PF00560">
    <property type="entry name" value="LRR_1"/>
    <property type="match status" value="1"/>
</dbReference>
<organism evidence="11 12">
    <name type="scientific">Vitis vinifera</name>
    <name type="common">Grape</name>
    <dbReference type="NCBI Taxonomy" id="29760"/>
    <lineage>
        <taxon>Eukaryota</taxon>
        <taxon>Viridiplantae</taxon>
        <taxon>Streptophyta</taxon>
        <taxon>Embryophyta</taxon>
        <taxon>Tracheophyta</taxon>
        <taxon>Spermatophyta</taxon>
        <taxon>Magnoliopsida</taxon>
        <taxon>eudicotyledons</taxon>
        <taxon>Gunneridae</taxon>
        <taxon>Pentapetalae</taxon>
        <taxon>rosids</taxon>
        <taxon>Vitales</taxon>
        <taxon>Vitaceae</taxon>
        <taxon>Viteae</taxon>
        <taxon>Vitis</taxon>
    </lineage>
</organism>
<keyword evidence="8 11" id="KW-0675">Receptor</keyword>
<keyword evidence="3" id="KW-0812">Transmembrane</keyword>
<keyword evidence="2" id="KW-0433">Leucine-rich repeat</keyword>
<comment type="caution">
    <text evidence="11">The sequence shown here is derived from an EMBL/GenBank/DDBJ whole genome shotgun (WGS) entry which is preliminary data.</text>
</comment>
<comment type="subcellular location">
    <subcellularLocation>
        <location evidence="1">Membrane</location>
        <topology evidence="1">Single-pass type I membrane protein</topology>
    </subcellularLocation>
</comment>
<dbReference type="GO" id="GO:0016301">
    <property type="term" value="F:kinase activity"/>
    <property type="evidence" value="ECO:0007669"/>
    <property type="project" value="UniProtKB-KW"/>
</dbReference>
<keyword evidence="11" id="KW-0808">Transferase</keyword>